<dbReference type="STRING" id="930990.A0A067N2H4"/>
<dbReference type="InterPro" id="IPR011009">
    <property type="entry name" value="Kinase-like_dom_sf"/>
</dbReference>
<keyword evidence="5" id="KW-1185">Reference proteome</keyword>
<dbReference type="EMBL" id="KL198016">
    <property type="protein sequence ID" value="KDQ21165.1"/>
    <property type="molecule type" value="Genomic_DNA"/>
</dbReference>
<dbReference type="Gene3D" id="1.10.510.10">
    <property type="entry name" value="Transferase(Phosphotransferase) domain 1"/>
    <property type="match status" value="1"/>
</dbReference>
<accession>A0A067N2H4</accession>
<proteinExistence type="predicted"/>
<evidence type="ECO:0000259" key="3">
    <source>
        <dbReference type="PROSITE" id="PS50011"/>
    </source>
</evidence>
<dbReference type="PANTHER" id="PTHR24348">
    <property type="entry name" value="SERINE/THREONINE-PROTEIN KINASE UNC-51-RELATED"/>
    <property type="match status" value="1"/>
</dbReference>
<evidence type="ECO:0000313" key="5">
    <source>
        <dbReference type="Proteomes" id="UP000027195"/>
    </source>
</evidence>
<protein>
    <recommendedName>
        <fullName evidence="3">Protein kinase domain-containing protein</fullName>
    </recommendedName>
</protein>
<dbReference type="Pfam" id="PF00069">
    <property type="entry name" value="Pkinase"/>
    <property type="match status" value="1"/>
</dbReference>
<dbReference type="PROSITE" id="PS00107">
    <property type="entry name" value="PROTEIN_KINASE_ATP"/>
    <property type="match status" value="1"/>
</dbReference>
<dbReference type="GO" id="GO:0005737">
    <property type="term" value="C:cytoplasm"/>
    <property type="evidence" value="ECO:0007669"/>
    <property type="project" value="TreeGrafter"/>
</dbReference>
<keyword evidence="1" id="KW-0067">ATP-binding</keyword>
<dbReference type="InParanoid" id="A0A067N2H4"/>
<dbReference type="OrthoDB" id="10252171at2759"/>
<dbReference type="GO" id="GO:0005524">
    <property type="term" value="F:ATP binding"/>
    <property type="evidence" value="ECO:0007669"/>
    <property type="project" value="UniProtKB-UniRule"/>
</dbReference>
<evidence type="ECO:0000256" key="1">
    <source>
        <dbReference type="PROSITE-ProRule" id="PRU10141"/>
    </source>
</evidence>
<feature type="compositionally biased region" description="Polar residues" evidence="2">
    <location>
        <begin position="428"/>
        <end position="443"/>
    </location>
</feature>
<dbReference type="InterPro" id="IPR017441">
    <property type="entry name" value="Protein_kinase_ATP_BS"/>
</dbReference>
<feature type="domain" description="Protein kinase" evidence="3">
    <location>
        <begin position="94"/>
        <end position="352"/>
    </location>
</feature>
<name>A0A067N2H4_BOTB1</name>
<organism evidence="4 5">
    <name type="scientific">Botryobasidium botryosum (strain FD-172 SS1)</name>
    <dbReference type="NCBI Taxonomy" id="930990"/>
    <lineage>
        <taxon>Eukaryota</taxon>
        <taxon>Fungi</taxon>
        <taxon>Dikarya</taxon>
        <taxon>Basidiomycota</taxon>
        <taxon>Agaricomycotina</taxon>
        <taxon>Agaricomycetes</taxon>
        <taxon>Cantharellales</taxon>
        <taxon>Botryobasidiaceae</taxon>
        <taxon>Botryobasidium</taxon>
    </lineage>
</organism>
<dbReference type="PROSITE" id="PS50011">
    <property type="entry name" value="PROTEIN_KINASE_DOM"/>
    <property type="match status" value="1"/>
</dbReference>
<gene>
    <name evidence="4" type="ORF">BOTBODRAFT_60937</name>
</gene>
<evidence type="ECO:0000256" key="2">
    <source>
        <dbReference type="SAM" id="MobiDB-lite"/>
    </source>
</evidence>
<dbReference type="HOGENOM" id="CLU_569839_0_0_1"/>
<reference evidence="5" key="1">
    <citation type="journal article" date="2014" name="Proc. Natl. Acad. Sci. U.S.A.">
        <title>Extensive sampling of basidiomycete genomes demonstrates inadequacy of the white-rot/brown-rot paradigm for wood decay fungi.</title>
        <authorList>
            <person name="Riley R."/>
            <person name="Salamov A.A."/>
            <person name="Brown D.W."/>
            <person name="Nagy L.G."/>
            <person name="Floudas D."/>
            <person name="Held B.W."/>
            <person name="Levasseur A."/>
            <person name="Lombard V."/>
            <person name="Morin E."/>
            <person name="Otillar R."/>
            <person name="Lindquist E.A."/>
            <person name="Sun H."/>
            <person name="LaButti K.M."/>
            <person name="Schmutz J."/>
            <person name="Jabbour D."/>
            <person name="Luo H."/>
            <person name="Baker S.E."/>
            <person name="Pisabarro A.G."/>
            <person name="Walton J.D."/>
            <person name="Blanchette R.A."/>
            <person name="Henrissat B."/>
            <person name="Martin F."/>
            <person name="Cullen D."/>
            <person name="Hibbett D.S."/>
            <person name="Grigoriev I.V."/>
        </authorList>
    </citation>
    <scope>NUCLEOTIDE SEQUENCE [LARGE SCALE GENOMIC DNA]</scope>
    <source>
        <strain evidence="5">FD-172 SS1</strain>
    </source>
</reference>
<keyword evidence="1" id="KW-0547">Nucleotide-binding</keyword>
<dbReference type="SUPFAM" id="SSF56112">
    <property type="entry name" value="Protein kinase-like (PK-like)"/>
    <property type="match status" value="1"/>
</dbReference>
<dbReference type="Proteomes" id="UP000027195">
    <property type="component" value="Unassembled WGS sequence"/>
</dbReference>
<feature type="region of interest" description="Disordered" evidence="2">
    <location>
        <begin position="419"/>
        <end position="443"/>
    </location>
</feature>
<dbReference type="InterPro" id="IPR045269">
    <property type="entry name" value="Atg1-like"/>
</dbReference>
<sequence length="479" mass="53325">MHTFSVGTDVLGGYFRDGFTDVIHCQISREEGNPTRVKILDVSRTGIIIQDKPVKSVVCYLSTGMRIKFGTGGLGYTFDILDAVKDGLEAEFDVDEHHLLGIGTSGNVMLGTNRCTGEAVAIKKIRKKNSGVADKEKESVLMKDFRHENIVGYRTQHEDDDHIYLVLEFVDGVNLYQWVMHKPGQFLQEEEAKYYTLQICLGLEHIHEYGVAHRDISAQNILITKDEPHIVKIADFGSAKSIQTASGLKTMCGTPDYMAPEVESVNGVHSTYSLKADCYSLGVTVFFMLTGRCPGRPIDTTIEQIEEVRVGNLGMLVEKAVSDQGIEFGTKLIALRPEDRLSAREALDHEWLRMPSGTPLPLSPLCQLAPADIIQPFSPVQPTGEMDWTELAIHTDIARTPTQVDFTLNPLDDYMRDSTDAPHIRFSSPATPTRPNSTMSQSSKRVSDFLADELWSSTHDNEATSVLEFDTPSKRRRIS</sequence>
<dbReference type="GO" id="GO:0010506">
    <property type="term" value="P:regulation of autophagy"/>
    <property type="evidence" value="ECO:0007669"/>
    <property type="project" value="InterPro"/>
</dbReference>
<evidence type="ECO:0000313" key="4">
    <source>
        <dbReference type="EMBL" id="KDQ21165.1"/>
    </source>
</evidence>
<dbReference type="InterPro" id="IPR000719">
    <property type="entry name" value="Prot_kinase_dom"/>
</dbReference>
<dbReference type="AlphaFoldDB" id="A0A067N2H4"/>
<dbReference type="GO" id="GO:0004674">
    <property type="term" value="F:protein serine/threonine kinase activity"/>
    <property type="evidence" value="ECO:0007669"/>
    <property type="project" value="InterPro"/>
</dbReference>
<feature type="binding site" evidence="1">
    <location>
        <position position="124"/>
    </location>
    <ligand>
        <name>ATP</name>
        <dbReference type="ChEBI" id="CHEBI:30616"/>
    </ligand>
</feature>